<evidence type="ECO:0000313" key="4">
    <source>
        <dbReference type="EMBL" id="APL93970.1"/>
    </source>
</evidence>
<keyword evidence="2 4" id="KW-0808">Transferase</keyword>
<name>A0A1L5BM26_SPHIB</name>
<accession>A0A1L5BM26</accession>
<keyword evidence="1" id="KW-0328">Glycosyltransferase</keyword>
<dbReference type="NCBIfam" id="TIGR00696">
    <property type="entry name" value="wecG_tagA_cpsF"/>
    <property type="match status" value="1"/>
</dbReference>
<dbReference type="PANTHER" id="PTHR34136">
    <property type="match status" value="1"/>
</dbReference>
<dbReference type="AlphaFoldDB" id="A0A1L5BM26"/>
<evidence type="ECO:0000313" key="5">
    <source>
        <dbReference type="Proteomes" id="UP000004550"/>
    </source>
</evidence>
<dbReference type="EMBL" id="CP013070">
    <property type="protein sequence ID" value="APL93970.1"/>
    <property type="molecule type" value="Genomic_DNA"/>
</dbReference>
<protein>
    <submittedName>
        <fullName evidence="4">Glycosyltransferase</fullName>
    </submittedName>
</protein>
<dbReference type="Proteomes" id="UP000004550">
    <property type="component" value="Chromosome"/>
</dbReference>
<dbReference type="Pfam" id="PF03808">
    <property type="entry name" value="Glyco_tran_WecG"/>
    <property type="match status" value="1"/>
</dbReference>
<reference evidence="4 5" key="1">
    <citation type="journal article" date="2012" name="J. Bacteriol.">
        <title>Genome sequence of Sphingobium indicum B90A, a hexachlorocyclohexane-degrading bacterium.</title>
        <authorList>
            <person name="Anand S."/>
            <person name="Sangwan N."/>
            <person name="Lata P."/>
            <person name="Kaur J."/>
            <person name="Dua A."/>
            <person name="Singh A.K."/>
            <person name="Verma M."/>
            <person name="Kaur J."/>
            <person name="Khurana J.P."/>
            <person name="Khurana P."/>
            <person name="Mathur S."/>
            <person name="Lal R."/>
        </authorList>
    </citation>
    <scope>NUCLEOTIDE SEQUENCE [LARGE SCALE GENOMIC DNA]</scope>
    <source>
        <strain evidence="5">DSM 16412 / CCM 7286 / MTCC 6364 / B90A</strain>
    </source>
</reference>
<sequence length="274" mass="29866">MSAEQALARPQPLPSPGIGPGIGNEAPVAHVGGLPVSTLSLDALIAKMLVEAPLRRSLEQQPSLVFDANGQGLSMNATDPDFRANLAQADLIHADGQIIVAASRWFGGPQIADRSSTTDMFIDSLKPAADAQVSYYLLGGEEKVNAACAKEILALAPGLQLAGRRNGFWKPEEEDAVIDAINAAAPDVLWVGTGKPREQAFCVRNRDRIKAGWIVTCGGLFNYITGDYPRAPLWMQKSGFEWLHRMATRPKELAWRYITTNPHALWLIWKHRHG</sequence>
<dbReference type="RefSeq" id="WP_007685663.1">
    <property type="nucleotide sequence ID" value="NZ_CP013070.1"/>
</dbReference>
<gene>
    <name evidence="4" type="ORF">SIDU_05310</name>
</gene>
<evidence type="ECO:0000256" key="3">
    <source>
        <dbReference type="SAM" id="MobiDB-lite"/>
    </source>
</evidence>
<dbReference type="InterPro" id="IPR004629">
    <property type="entry name" value="WecG_TagA_CpsF"/>
</dbReference>
<organism evidence="4 5">
    <name type="scientific">Sphingobium indicum (strain DSM 16412 / CCM 7286 / MTCC 6364 / B90A)</name>
    <dbReference type="NCBI Taxonomy" id="861109"/>
    <lineage>
        <taxon>Bacteria</taxon>
        <taxon>Pseudomonadati</taxon>
        <taxon>Pseudomonadota</taxon>
        <taxon>Alphaproteobacteria</taxon>
        <taxon>Sphingomonadales</taxon>
        <taxon>Sphingomonadaceae</taxon>
        <taxon>Sphingobium</taxon>
    </lineage>
</organism>
<dbReference type="CDD" id="cd06533">
    <property type="entry name" value="Glyco_transf_WecG_TagA"/>
    <property type="match status" value="1"/>
</dbReference>
<dbReference type="KEGG" id="sinb:SIDU_05310"/>
<evidence type="ECO:0000256" key="2">
    <source>
        <dbReference type="ARBA" id="ARBA00022679"/>
    </source>
</evidence>
<proteinExistence type="predicted"/>
<feature type="region of interest" description="Disordered" evidence="3">
    <location>
        <begin position="1"/>
        <end position="21"/>
    </location>
</feature>
<dbReference type="GO" id="GO:0016758">
    <property type="term" value="F:hexosyltransferase activity"/>
    <property type="evidence" value="ECO:0007669"/>
    <property type="project" value="TreeGrafter"/>
</dbReference>
<dbReference type="PANTHER" id="PTHR34136:SF1">
    <property type="entry name" value="UDP-N-ACETYL-D-MANNOSAMINURONIC ACID TRANSFERASE"/>
    <property type="match status" value="1"/>
</dbReference>
<evidence type="ECO:0000256" key="1">
    <source>
        <dbReference type="ARBA" id="ARBA00022676"/>
    </source>
</evidence>